<sequence>MAGVSPARPLFLATNSQDKEELRRLPEMVLHHFGAATRLLQEIDLFAAIPPEARPVVELLIAADATSFVGNAISTFSMNILMERDVLGKHRNSTIFQGLGSVDSWG</sequence>
<reference evidence="1" key="1">
    <citation type="submission" date="2021-02" db="EMBL/GenBank/DDBJ databases">
        <authorList>
            <person name="Dougan E. K."/>
            <person name="Rhodes N."/>
            <person name="Thang M."/>
            <person name="Chan C."/>
        </authorList>
    </citation>
    <scope>NUCLEOTIDE SEQUENCE</scope>
</reference>
<evidence type="ECO:0000313" key="1">
    <source>
        <dbReference type="EMBL" id="CAE7237991.1"/>
    </source>
</evidence>
<gene>
    <name evidence="1" type="ORF">SNAT2548_LOCUS10403</name>
</gene>
<dbReference type="Proteomes" id="UP000604046">
    <property type="component" value="Unassembled WGS sequence"/>
</dbReference>
<evidence type="ECO:0000313" key="2">
    <source>
        <dbReference type="Proteomes" id="UP000604046"/>
    </source>
</evidence>
<proteinExistence type="predicted"/>
<dbReference type="OrthoDB" id="10050276at2759"/>
<keyword evidence="2" id="KW-1185">Reference proteome</keyword>
<dbReference type="AlphaFoldDB" id="A0A812L977"/>
<dbReference type="EMBL" id="CAJNDS010000860">
    <property type="protein sequence ID" value="CAE7237991.1"/>
    <property type="molecule type" value="Genomic_DNA"/>
</dbReference>
<organism evidence="1 2">
    <name type="scientific">Symbiodinium natans</name>
    <dbReference type="NCBI Taxonomy" id="878477"/>
    <lineage>
        <taxon>Eukaryota</taxon>
        <taxon>Sar</taxon>
        <taxon>Alveolata</taxon>
        <taxon>Dinophyceae</taxon>
        <taxon>Suessiales</taxon>
        <taxon>Symbiodiniaceae</taxon>
        <taxon>Symbiodinium</taxon>
    </lineage>
</organism>
<comment type="caution">
    <text evidence="1">The sequence shown here is derived from an EMBL/GenBank/DDBJ whole genome shotgun (WGS) entry which is preliminary data.</text>
</comment>
<dbReference type="Gene3D" id="3.40.50.11350">
    <property type="match status" value="1"/>
</dbReference>
<accession>A0A812L977</accession>
<name>A0A812L977_9DINO</name>
<protein>
    <submittedName>
        <fullName evidence="1">Uncharacterized protein</fullName>
    </submittedName>
</protein>